<proteinExistence type="predicted"/>
<feature type="compositionally biased region" description="Low complexity" evidence="2">
    <location>
        <begin position="297"/>
        <end position="315"/>
    </location>
</feature>
<gene>
    <name evidence="5" type="ORF">ILT43_04315</name>
</gene>
<dbReference type="InterPro" id="IPR007730">
    <property type="entry name" value="SPOR-like_dom"/>
</dbReference>
<dbReference type="Gene3D" id="1.25.40.10">
    <property type="entry name" value="Tetratricopeptide repeat domain"/>
    <property type="match status" value="1"/>
</dbReference>
<sequence length="772" mass="80042">MARTFRSVLLAGAFAAASVPAIASAQAVVQSLAPGDADLLATQMRALAANPRDLTALATAGELSIKLGDLSGAAALFARADRIDPRNGRVKAGMGSILVRSERPGEALRFYQQAEASGWSASRFAADRGLAYDLIGEQRRAQADYRLALATASDDETIRRYALSLGIAGKQAEALAQLDPLVRKQDRAAWRARAFVLAMGGDTPGAEKIATTMMPAGVAQGLGLFFQRLPTLPAADRAFAVHFGEIAATPERIADARLTPALAALPPETVTPVQVAAVTPQSSDRRSTRRERPGRQPLSATTASATSTAPTVLTANTGSARPGFAAQPRVSVAGPTAPVPSSATVQPAATAMRESDVRVAATTVRPPTSTFTPAWPATAQPVVSQPATRTTPVQVAQVTPQSLPQPVQTAAVPPPSTEPVAPVQTAAATQRADSVLARIVASLSIPATELGVTQAIPATTAPVRPMVPASVASAPRSTDGRRVVAEAAAKEARDTAVRRTVAAKLTGDADADDAKPLTPAQKRAAARQAAADKRAEELALAKMTPAQRRAAKRKAAAEAEETEVADVKLTPAQKRAADRQAATDEREAARALAKMTPAQRRAAARKAAADAAAEPVEVADAKLTPAQRRGAARKAAAEEADKPLTPAEKRAAARKALADKKADAEKKELADKAAADKKASRSNPSRIWVQVAGGANESDLTKAWSGVKAKSPALAARAGYSTPLRATNRVLTGPFKTDSEARAFVNQLSKQGVSAFPFTSDAGQPVTRLGGK</sequence>
<dbReference type="Pfam" id="PF05036">
    <property type="entry name" value="SPOR"/>
    <property type="match status" value="1"/>
</dbReference>
<feature type="compositionally biased region" description="Basic and acidic residues" evidence="2">
    <location>
        <begin position="283"/>
        <end position="294"/>
    </location>
</feature>
<feature type="compositionally biased region" description="Basic and acidic residues" evidence="2">
    <location>
        <begin position="635"/>
        <end position="679"/>
    </location>
</feature>
<accession>A0ABS2D3V2</accession>
<dbReference type="InterPro" id="IPR019734">
    <property type="entry name" value="TPR_rpt"/>
</dbReference>
<protein>
    <submittedName>
        <fullName evidence="5">SPOR domain-containing protein</fullName>
    </submittedName>
</protein>
<evidence type="ECO:0000256" key="3">
    <source>
        <dbReference type="SAM" id="SignalP"/>
    </source>
</evidence>
<evidence type="ECO:0000313" key="5">
    <source>
        <dbReference type="EMBL" id="MBM6575584.1"/>
    </source>
</evidence>
<keyword evidence="6" id="KW-1185">Reference proteome</keyword>
<dbReference type="Proteomes" id="UP000763641">
    <property type="component" value="Unassembled WGS sequence"/>
</dbReference>
<feature type="repeat" description="TPR" evidence="1">
    <location>
        <begin position="54"/>
        <end position="87"/>
    </location>
</feature>
<feature type="region of interest" description="Disordered" evidence="2">
    <location>
        <begin position="399"/>
        <end position="420"/>
    </location>
</feature>
<feature type="signal peptide" evidence="3">
    <location>
        <begin position="1"/>
        <end position="23"/>
    </location>
</feature>
<name>A0ABS2D3V2_9SPHN</name>
<dbReference type="PROSITE" id="PS51724">
    <property type="entry name" value="SPOR"/>
    <property type="match status" value="1"/>
</dbReference>
<reference evidence="5 6" key="1">
    <citation type="submission" date="2020-12" db="EMBL/GenBank/DDBJ databases">
        <title>Sphingomonas sp.</title>
        <authorList>
            <person name="Kim M.K."/>
        </authorList>
    </citation>
    <scope>NUCLEOTIDE SEQUENCE [LARGE SCALE GENOMIC DNA]</scope>
    <source>
        <strain evidence="5 6">BT552</strain>
    </source>
</reference>
<keyword evidence="1" id="KW-0802">TPR repeat</keyword>
<keyword evidence="3" id="KW-0732">Signal</keyword>
<organism evidence="5 6">
    <name type="scientific">Sphingomonas longa</name>
    <dbReference type="NCBI Taxonomy" id="2778730"/>
    <lineage>
        <taxon>Bacteria</taxon>
        <taxon>Pseudomonadati</taxon>
        <taxon>Pseudomonadota</taxon>
        <taxon>Alphaproteobacteria</taxon>
        <taxon>Sphingomonadales</taxon>
        <taxon>Sphingomonadaceae</taxon>
        <taxon>Sphingomonas</taxon>
    </lineage>
</organism>
<feature type="region of interest" description="Disordered" evidence="2">
    <location>
        <begin position="510"/>
        <end position="684"/>
    </location>
</feature>
<dbReference type="SUPFAM" id="SSF48452">
    <property type="entry name" value="TPR-like"/>
    <property type="match status" value="1"/>
</dbReference>
<dbReference type="PROSITE" id="PS50005">
    <property type="entry name" value="TPR"/>
    <property type="match status" value="1"/>
</dbReference>
<feature type="domain" description="SPOR" evidence="4">
    <location>
        <begin position="681"/>
        <end position="761"/>
    </location>
</feature>
<evidence type="ECO:0000313" key="6">
    <source>
        <dbReference type="Proteomes" id="UP000763641"/>
    </source>
</evidence>
<feature type="compositionally biased region" description="Basic and acidic residues" evidence="2">
    <location>
        <begin position="530"/>
        <end position="539"/>
    </location>
</feature>
<comment type="caution">
    <text evidence="5">The sequence shown here is derived from an EMBL/GenBank/DDBJ whole genome shotgun (WGS) entry which is preliminary data.</text>
</comment>
<dbReference type="RefSeq" id="WP_204195177.1">
    <property type="nucleotide sequence ID" value="NZ_JAFEMC010000001.1"/>
</dbReference>
<feature type="chain" id="PRO_5045991698" evidence="3">
    <location>
        <begin position="24"/>
        <end position="772"/>
    </location>
</feature>
<evidence type="ECO:0000259" key="4">
    <source>
        <dbReference type="PROSITE" id="PS51724"/>
    </source>
</evidence>
<feature type="compositionally biased region" description="Basic and acidic residues" evidence="2">
    <location>
        <begin position="575"/>
        <end position="589"/>
    </location>
</feature>
<evidence type="ECO:0000256" key="2">
    <source>
        <dbReference type="SAM" id="MobiDB-lite"/>
    </source>
</evidence>
<feature type="compositionally biased region" description="Low complexity" evidence="2">
    <location>
        <begin position="520"/>
        <end position="529"/>
    </location>
</feature>
<feature type="compositionally biased region" description="Low complexity" evidence="2">
    <location>
        <begin position="597"/>
        <end position="629"/>
    </location>
</feature>
<dbReference type="EMBL" id="JAFEMC010000001">
    <property type="protein sequence ID" value="MBM6575584.1"/>
    <property type="molecule type" value="Genomic_DNA"/>
</dbReference>
<evidence type="ECO:0000256" key="1">
    <source>
        <dbReference type="PROSITE-ProRule" id="PRU00339"/>
    </source>
</evidence>
<feature type="region of interest" description="Disordered" evidence="2">
    <location>
        <begin position="273"/>
        <end position="351"/>
    </location>
</feature>
<dbReference type="InterPro" id="IPR011990">
    <property type="entry name" value="TPR-like_helical_dom_sf"/>
</dbReference>